<organism evidence="3 4">
    <name type="scientific">Centaurea solstitialis</name>
    <name type="common">yellow star-thistle</name>
    <dbReference type="NCBI Taxonomy" id="347529"/>
    <lineage>
        <taxon>Eukaryota</taxon>
        <taxon>Viridiplantae</taxon>
        <taxon>Streptophyta</taxon>
        <taxon>Embryophyta</taxon>
        <taxon>Tracheophyta</taxon>
        <taxon>Spermatophyta</taxon>
        <taxon>Magnoliopsida</taxon>
        <taxon>eudicotyledons</taxon>
        <taxon>Gunneridae</taxon>
        <taxon>Pentapetalae</taxon>
        <taxon>asterids</taxon>
        <taxon>campanulids</taxon>
        <taxon>Asterales</taxon>
        <taxon>Asteraceae</taxon>
        <taxon>Carduoideae</taxon>
        <taxon>Cardueae</taxon>
        <taxon>Centaureinae</taxon>
        <taxon>Centaurea</taxon>
    </lineage>
</organism>
<dbReference type="InterPro" id="IPR011707">
    <property type="entry name" value="Cu-oxidase-like_N"/>
</dbReference>
<dbReference type="InterPro" id="IPR045087">
    <property type="entry name" value="Cu-oxidase_fam"/>
</dbReference>
<protein>
    <recommendedName>
        <fullName evidence="2">Plastocyanin-like domain-containing protein</fullName>
    </recommendedName>
</protein>
<comment type="caution">
    <text evidence="3">The sequence shown here is derived from an EMBL/GenBank/DDBJ whole genome shotgun (WGS) entry which is preliminary data.</text>
</comment>
<dbReference type="InterPro" id="IPR008972">
    <property type="entry name" value="Cupredoxin"/>
</dbReference>
<name>A0AA38SXX1_9ASTR</name>
<dbReference type="Proteomes" id="UP001172457">
    <property type="component" value="Chromosome 4"/>
</dbReference>
<sequence>MEMNPAFIMCCLLESINRTLQVSVFFSTIPTLEQIHRDAAARLERLEQIMEKLFPIQRNISRLCSRKAILTVNGEYRGPTIAVNEAEHVEIKVTNGVHINTTIHWYPLVHAHIAWQRATIYGAIIIHPRMPYPFCIPIEVENPIIFGEWWNLPIEGIEDEMYKFGSGPNSSDAYTIRLCLVHRKELELAVVRTHQMLIPMVCLTHSTRALSKDPALEDSKLMNFGSNDHFLECIKSAYGFASGELLNLMKDKYDLIKKLHSINHYLSSSRSDKTTGGGCTHSELFLFSHTILIRYICTSSEVSRIFPKSYS</sequence>
<evidence type="ECO:0000259" key="2">
    <source>
        <dbReference type="Pfam" id="PF07732"/>
    </source>
</evidence>
<keyword evidence="4" id="KW-1185">Reference proteome</keyword>
<evidence type="ECO:0000313" key="3">
    <source>
        <dbReference type="EMBL" id="KAJ9550829.1"/>
    </source>
</evidence>
<dbReference type="GO" id="GO:0005507">
    <property type="term" value="F:copper ion binding"/>
    <property type="evidence" value="ECO:0007669"/>
    <property type="project" value="InterPro"/>
</dbReference>
<dbReference type="Pfam" id="PF07732">
    <property type="entry name" value="Cu-oxidase_3"/>
    <property type="match status" value="1"/>
</dbReference>
<dbReference type="AlphaFoldDB" id="A0AA38SXX1"/>
<proteinExistence type="inferred from homology"/>
<dbReference type="PANTHER" id="PTHR11709:SF292">
    <property type="entry name" value="LACCASE-1"/>
    <property type="match status" value="1"/>
</dbReference>
<dbReference type="SUPFAM" id="SSF49503">
    <property type="entry name" value="Cupredoxins"/>
    <property type="match status" value="1"/>
</dbReference>
<evidence type="ECO:0000256" key="1">
    <source>
        <dbReference type="ARBA" id="ARBA00010609"/>
    </source>
</evidence>
<dbReference type="EMBL" id="JARYMX010000004">
    <property type="protein sequence ID" value="KAJ9550829.1"/>
    <property type="molecule type" value="Genomic_DNA"/>
</dbReference>
<dbReference type="PANTHER" id="PTHR11709">
    <property type="entry name" value="MULTI-COPPER OXIDASE"/>
    <property type="match status" value="1"/>
</dbReference>
<dbReference type="Gene3D" id="2.60.40.420">
    <property type="entry name" value="Cupredoxins - blue copper proteins"/>
    <property type="match status" value="1"/>
</dbReference>
<accession>A0AA38SXX1</accession>
<comment type="similarity">
    <text evidence="1">Belongs to the multicopper oxidase family.</text>
</comment>
<feature type="domain" description="Plastocyanin-like" evidence="2">
    <location>
        <begin position="59"/>
        <end position="105"/>
    </location>
</feature>
<gene>
    <name evidence="3" type="ORF">OSB04_014874</name>
</gene>
<evidence type="ECO:0000313" key="4">
    <source>
        <dbReference type="Proteomes" id="UP001172457"/>
    </source>
</evidence>
<reference evidence="3" key="1">
    <citation type="submission" date="2023-03" db="EMBL/GenBank/DDBJ databases">
        <title>Chromosome-scale reference genome and RAD-based genetic map of yellow starthistle (Centaurea solstitialis) reveal putative structural variation and QTLs associated with invader traits.</title>
        <authorList>
            <person name="Reatini B."/>
            <person name="Cang F.A."/>
            <person name="Jiang Q."/>
            <person name="Mckibben M.T.W."/>
            <person name="Barker M.S."/>
            <person name="Rieseberg L.H."/>
            <person name="Dlugosch K.M."/>
        </authorList>
    </citation>
    <scope>NUCLEOTIDE SEQUENCE</scope>
    <source>
        <strain evidence="3">CAN-66</strain>
        <tissue evidence="3">Leaf</tissue>
    </source>
</reference>
<dbReference type="GO" id="GO:0016491">
    <property type="term" value="F:oxidoreductase activity"/>
    <property type="evidence" value="ECO:0007669"/>
    <property type="project" value="TreeGrafter"/>
</dbReference>